<keyword evidence="4 6" id="KW-1133">Transmembrane helix</keyword>
<keyword evidence="3 6" id="KW-0812">Transmembrane</keyword>
<sequence>ENLHVARRVASTVCLWCVVSSVILSGVMWLGTDLVRSILVPPPAVSVFFFPWLLVILLQPVNAIAFATDGVHWGTGDFRYLRNAVMIATGLGAMGIAMIDESHPDALVLVWVVAAAWISIRALFGILRIWPGIGDSPLSLSHDD</sequence>
<gene>
    <name evidence="7" type="ORF">METZ01_LOCUS383861</name>
</gene>
<feature type="transmembrane region" description="Helical" evidence="6">
    <location>
        <begin position="80"/>
        <end position="100"/>
    </location>
</feature>
<evidence type="ECO:0000256" key="6">
    <source>
        <dbReference type="SAM" id="Phobius"/>
    </source>
</evidence>
<dbReference type="EMBL" id="UINC01142585">
    <property type="protein sequence ID" value="SVD31007.1"/>
    <property type="molecule type" value="Genomic_DNA"/>
</dbReference>
<comment type="similarity">
    <text evidence="2">Belongs to the multi antimicrobial extrusion (MATE) (TC 2.A.66.1) family.</text>
</comment>
<feature type="transmembrane region" description="Helical" evidence="6">
    <location>
        <begin position="12"/>
        <end position="32"/>
    </location>
</feature>
<evidence type="ECO:0000256" key="3">
    <source>
        <dbReference type="ARBA" id="ARBA00022692"/>
    </source>
</evidence>
<evidence type="ECO:0008006" key="8">
    <source>
        <dbReference type="Google" id="ProtNLM"/>
    </source>
</evidence>
<evidence type="ECO:0000256" key="2">
    <source>
        <dbReference type="ARBA" id="ARBA00010199"/>
    </source>
</evidence>
<evidence type="ECO:0000256" key="1">
    <source>
        <dbReference type="ARBA" id="ARBA00004141"/>
    </source>
</evidence>
<feature type="transmembrane region" description="Helical" evidence="6">
    <location>
        <begin position="106"/>
        <end position="130"/>
    </location>
</feature>
<reference evidence="7" key="1">
    <citation type="submission" date="2018-05" db="EMBL/GenBank/DDBJ databases">
        <authorList>
            <person name="Lanie J.A."/>
            <person name="Ng W.-L."/>
            <person name="Kazmierczak K.M."/>
            <person name="Andrzejewski T.M."/>
            <person name="Davidsen T.M."/>
            <person name="Wayne K.J."/>
            <person name="Tettelin H."/>
            <person name="Glass J.I."/>
            <person name="Rusch D."/>
            <person name="Podicherti R."/>
            <person name="Tsui H.-C.T."/>
            <person name="Winkler M.E."/>
        </authorList>
    </citation>
    <scope>NUCLEOTIDE SEQUENCE</scope>
</reference>
<feature type="non-terminal residue" evidence="7">
    <location>
        <position position="1"/>
    </location>
</feature>
<dbReference type="AlphaFoldDB" id="A0A382UAH6"/>
<comment type="subcellular location">
    <subcellularLocation>
        <location evidence="1">Membrane</location>
        <topology evidence="1">Multi-pass membrane protein</topology>
    </subcellularLocation>
</comment>
<evidence type="ECO:0000256" key="4">
    <source>
        <dbReference type="ARBA" id="ARBA00022989"/>
    </source>
</evidence>
<protein>
    <recommendedName>
        <fullName evidence="8">Polysaccharide biosynthesis protein C-terminal domain-containing protein</fullName>
    </recommendedName>
</protein>
<evidence type="ECO:0000313" key="7">
    <source>
        <dbReference type="EMBL" id="SVD31007.1"/>
    </source>
</evidence>
<dbReference type="InterPro" id="IPR044644">
    <property type="entry name" value="DinF-like"/>
</dbReference>
<feature type="transmembrane region" description="Helical" evidence="6">
    <location>
        <begin position="44"/>
        <end position="68"/>
    </location>
</feature>
<dbReference type="PANTHER" id="PTHR42893:SF46">
    <property type="entry name" value="PROTEIN DETOXIFICATION 44, CHLOROPLASTIC"/>
    <property type="match status" value="1"/>
</dbReference>
<name>A0A382UAH6_9ZZZZ</name>
<organism evidence="7">
    <name type="scientific">marine metagenome</name>
    <dbReference type="NCBI Taxonomy" id="408172"/>
    <lineage>
        <taxon>unclassified sequences</taxon>
        <taxon>metagenomes</taxon>
        <taxon>ecological metagenomes</taxon>
    </lineage>
</organism>
<accession>A0A382UAH6</accession>
<dbReference type="GO" id="GO:0016020">
    <property type="term" value="C:membrane"/>
    <property type="evidence" value="ECO:0007669"/>
    <property type="project" value="UniProtKB-SubCell"/>
</dbReference>
<dbReference type="PANTHER" id="PTHR42893">
    <property type="entry name" value="PROTEIN DETOXIFICATION 44, CHLOROPLASTIC-RELATED"/>
    <property type="match status" value="1"/>
</dbReference>
<proteinExistence type="inferred from homology"/>
<keyword evidence="5 6" id="KW-0472">Membrane</keyword>
<evidence type="ECO:0000256" key="5">
    <source>
        <dbReference type="ARBA" id="ARBA00023136"/>
    </source>
</evidence>